<accession>A0AA88QWU9</accession>
<comment type="similarity">
    <text evidence="1">Belongs to the protein kinase superfamily. CAMK Ser/Thr protein kinase family. CaMK subfamily.</text>
</comment>
<gene>
    <name evidence="8" type="ORF">RJ640_029842</name>
</gene>
<organism evidence="8 9">
    <name type="scientific">Escallonia rubra</name>
    <dbReference type="NCBI Taxonomy" id="112253"/>
    <lineage>
        <taxon>Eukaryota</taxon>
        <taxon>Viridiplantae</taxon>
        <taxon>Streptophyta</taxon>
        <taxon>Embryophyta</taxon>
        <taxon>Tracheophyta</taxon>
        <taxon>Spermatophyta</taxon>
        <taxon>Magnoliopsida</taxon>
        <taxon>eudicotyledons</taxon>
        <taxon>Gunneridae</taxon>
        <taxon>Pentapetalae</taxon>
        <taxon>asterids</taxon>
        <taxon>campanulids</taxon>
        <taxon>Escalloniales</taxon>
        <taxon>Escalloniaceae</taxon>
        <taxon>Escallonia</taxon>
    </lineage>
</organism>
<dbReference type="PANTHER" id="PTHR24349">
    <property type="entry name" value="SERINE/THREONINE-PROTEIN KINASE"/>
    <property type="match status" value="1"/>
</dbReference>
<dbReference type="Gene3D" id="1.10.510.10">
    <property type="entry name" value="Transferase(Phosphotransferase) domain 1"/>
    <property type="match status" value="1"/>
</dbReference>
<keyword evidence="4" id="KW-0547">Nucleotide-binding</keyword>
<dbReference type="SUPFAM" id="SSF56112">
    <property type="entry name" value="Protein kinase-like (PK-like)"/>
    <property type="match status" value="1"/>
</dbReference>
<dbReference type="AlphaFoldDB" id="A0AA88QWU9"/>
<evidence type="ECO:0000256" key="5">
    <source>
        <dbReference type="ARBA" id="ARBA00022777"/>
    </source>
</evidence>
<name>A0AA88QWU9_9ASTE</name>
<evidence type="ECO:0000256" key="6">
    <source>
        <dbReference type="ARBA" id="ARBA00022840"/>
    </source>
</evidence>
<evidence type="ECO:0000259" key="7">
    <source>
        <dbReference type="PROSITE" id="PS50011"/>
    </source>
</evidence>
<dbReference type="Pfam" id="PF00069">
    <property type="entry name" value="Pkinase"/>
    <property type="match status" value="1"/>
</dbReference>
<dbReference type="InterPro" id="IPR011009">
    <property type="entry name" value="Kinase-like_dom_sf"/>
</dbReference>
<dbReference type="GO" id="GO:0005524">
    <property type="term" value="F:ATP binding"/>
    <property type="evidence" value="ECO:0007669"/>
    <property type="project" value="UniProtKB-KW"/>
</dbReference>
<evidence type="ECO:0000313" key="8">
    <source>
        <dbReference type="EMBL" id="KAK2977797.1"/>
    </source>
</evidence>
<dbReference type="InterPro" id="IPR050205">
    <property type="entry name" value="CDPK_Ser/Thr_kinases"/>
</dbReference>
<keyword evidence="5" id="KW-0418">Kinase</keyword>
<comment type="caution">
    <text evidence="8">The sequence shown here is derived from an EMBL/GenBank/DDBJ whole genome shotgun (WGS) entry which is preliminary data.</text>
</comment>
<sequence length="75" mass="8262">MRRHYSERAAAAVARTVAEVVRMCHENGMIHRDLEPENFLFANEENLALKTILFGLSGFLGVCGSWAGGGLERKG</sequence>
<dbReference type="PROSITE" id="PS50011">
    <property type="entry name" value="PROTEIN_KINASE_DOM"/>
    <property type="match status" value="1"/>
</dbReference>
<dbReference type="Proteomes" id="UP001187471">
    <property type="component" value="Unassembled WGS sequence"/>
</dbReference>
<dbReference type="GO" id="GO:0004674">
    <property type="term" value="F:protein serine/threonine kinase activity"/>
    <property type="evidence" value="ECO:0007669"/>
    <property type="project" value="UniProtKB-KW"/>
</dbReference>
<keyword evidence="9" id="KW-1185">Reference proteome</keyword>
<evidence type="ECO:0000256" key="1">
    <source>
        <dbReference type="ARBA" id="ARBA00005354"/>
    </source>
</evidence>
<evidence type="ECO:0000256" key="2">
    <source>
        <dbReference type="ARBA" id="ARBA00022527"/>
    </source>
</evidence>
<proteinExistence type="inferred from homology"/>
<keyword evidence="2" id="KW-0723">Serine/threonine-protein kinase</keyword>
<protein>
    <recommendedName>
        <fullName evidence="7">Protein kinase domain-containing protein</fullName>
    </recommendedName>
</protein>
<evidence type="ECO:0000256" key="3">
    <source>
        <dbReference type="ARBA" id="ARBA00022679"/>
    </source>
</evidence>
<keyword evidence="3" id="KW-0808">Transferase</keyword>
<reference evidence="8" key="1">
    <citation type="submission" date="2022-12" db="EMBL/GenBank/DDBJ databases">
        <title>Draft genome assemblies for two species of Escallonia (Escalloniales).</title>
        <authorList>
            <person name="Chanderbali A."/>
            <person name="Dervinis C."/>
            <person name="Anghel I."/>
            <person name="Soltis D."/>
            <person name="Soltis P."/>
            <person name="Zapata F."/>
        </authorList>
    </citation>
    <scope>NUCLEOTIDE SEQUENCE</scope>
    <source>
        <strain evidence="8">UCBG92.1500</strain>
        <tissue evidence="8">Leaf</tissue>
    </source>
</reference>
<evidence type="ECO:0000313" key="9">
    <source>
        <dbReference type="Proteomes" id="UP001187471"/>
    </source>
</evidence>
<dbReference type="EMBL" id="JAVXUO010001950">
    <property type="protein sequence ID" value="KAK2977797.1"/>
    <property type="molecule type" value="Genomic_DNA"/>
</dbReference>
<evidence type="ECO:0000256" key="4">
    <source>
        <dbReference type="ARBA" id="ARBA00022741"/>
    </source>
</evidence>
<feature type="domain" description="Protein kinase" evidence="7">
    <location>
        <begin position="1"/>
        <end position="75"/>
    </location>
</feature>
<dbReference type="InterPro" id="IPR000719">
    <property type="entry name" value="Prot_kinase_dom"/>
</dbReference>
<keyword evidence="6" id="KW-0067">ATP-binding</keyword>